<dbReference type="RefSeq" id="WP_073119530.1">
    <property type="nucleotide sequence ID" value="NZ_BMEN01000002.1"/>
</dbReference>
<feature type="domain" description="DinB-like" evidence="1">
    <location>
        <begin position="8"/>
        <end position="144"/>
    </location>
</feature>
<evidence type="ECO:0000313" key="3">
    <source>
        <dbReference type="Proteomes" id="UP000184109"/>
    </source>
</evidence>
<keyword evidence="3" id="KW-1185">Reference proteome</keyword>
<dbReference type="SUPFAM" id="SSF109854">
    <property type="entry name" value="DinB/YfiT-like putative metalloenzymes"/>
    <property type="match status" value="1"/>
</dbReference>
<proteinExistence type="predicted"/>
<evidence type="ECO:0000259" key="1">
    <source>
        <dbReference type="Pfam" id="PF12867"/>
    </source>
</evidence>
<dbReference type="OrthoDB" id="4295522at2"/>
<sequence>METIFNIWKRNREIYISYLNNYSVEQLNKIPEGFSNNLIWNIAHVIVCQQVLVYKFSGLDTYVSDELIKTYGPGTRPIREVSADEVEVLKSLLLTLIDKTISDYKDEKFITYKNLETSMGFHINSIQGALEYNNYHEGLHLGYIMNIKRFV</sequence>
<dbReference type="Proteomes" id="UP000184109">
    <property type="component" value="Unassembled WGS sequence"/>
</dbReference>
<dbReference type="InterPro" id="IPR024775">
    <property type="entry name" value="DinB-like"/>
</dbReference>
<dbReference type="InterPro" id="IPR034660">
    <property type="entry name" value="DinB/YfiT-like"/>
</dbReference>
<protein>
    <submittedName>
        <fullName evidence="2">DinB superfamily protein</fullName>
    </submittedName>
</protein>
<dbReference type="STRING" id="1195760.SAMN05444281_1314"/>
<reference evidence="3" key="1">
    <citation type="submission" date="2016-11" db="EMBL/GenBank/DDBJ databases">
        <authorList>
            <person name="Varghese N."/>
            <person name="Submissions S."/>
        </authorList>
    </citation>
    <scope>NUCLEOTIDE SEQUENCE [LARGE SCALE GENOMIC DNA]</scope>
    <source>
        <strain evidence="3">DSM 100572</strain>
    </source>
</reference>
<dbReference type="EMBL" id="FQXQ01000002">
    <property type="protein sequence ID" value="SHH63347.1"/>
    <property type="molecule type" value="Genomic_DNA"/>
</dbReference>
<dbReference type="Gene3D" id="1.20.120.450">
    <property type="entry name" value="dinb family like domain"/>
    <property type="match status" value="1"/>
</dbReference>
<accession>A0A1M5UK51</accession>
<evidence type="ECO:0000313" key="2">
    <source>
        <dbReference type="EMBL" id="SHH63347.1"/>
    </source>
</evidence>
<dbReference type="AlphaFoldDB" id="A0A1M5UK51"/>
<organism evidence="2 3">
    <name type="scientific">Wenyingzhuangia marina</name>
    <dbReference type="NCBI Taxonomy" id="1195760"/>
    <lineage>
        <taxon>Bacteria</taxon>
        <taxon>Pseudomonadati</taxon>
        <taxon>Bacteroidota</taxon>
        <taxon>Flavobacteriia</taxon>
        <taxon>Flavobacteriales</taxon>
        <taxon>Flavobacteriaceae</taxon>
        <taxon>Wenyingzhuangia</taxon>
    </lineage>
</organism>
<gene>
    <name evidence="2" type="ORF">SAMN05444281_1314</name>
</gene>
<name>A0A1M5UK51_9FLAO</name>
<dbReference type="Pfam" id="PF12867">
    <property type="entry name" value="DinB_2"/>
    <property type="match status" value="1"/>
</dbReference>